<dbReference type="AlphaFoldDB" id="A0A9P6HWJ3"/>
<evidence type="ECO:0000256" key="4">
    <source>
        <dbReference type="ARBA" id="ARBA00013208"/>
    </source>
</evidence>
<dbReference type="PRINTS" id="PR00728">
    <property type="entry name" value="SIGNALPTASE"/>
</dbReference>
<dbReference type="EC" id="3.4.21.89" evidence="4 12"/>
<evidence type="ECO:0000313" key="15">
    <source>
        <dbReference type="Proteomes" id="UP000781932"/>
    </source>
</evidence>
<dbReference type="GeneID" id="62165435"/>
<dbReference type="OrthoDB" id="1077582at2759"/>
<evidence type="ECO:0000256" key="2">
    <source>
        <dbReference type="ARBA" id="ARBA00004648"/>
    </source>
</evidence>
<evidence type="ECO:0000256" key="6">
    <source>
        <dbReference type="ARBA" id="ARBA00022692"/>
    </source>
</evidence>
<dbReference type="RefSeq" id="XP_038742244.1">
    <property type="nucleotide sequence ID" value="XM_038892361.1"/>
</dbReference>
<feature type="chain" id="PRO_5040131275" description="Signal peptidase complex catalytic subunit SEC11" evidence="13">
    <location>
        <begin position="29"/>
        <end position="165"/>
    </location>
</feature>
<comment type="similarity">
    <text evidence="3 12">Belongs to the peptidase S26B family.</text>
</comment>
<keyword evidence="12" id="KW-0645">Protease</keyword>
<dbReference type="PANTHER" id="PTHR10806">
    <property type="entry name" value="SIGNAL PEPTIDASE COMPLEX CATALYTIC SUBUNIT SEC11"/>
    <property type="match status" value="1"/>
</dbReference>
<evidence type="ECO:0000256" key="9">
    <source>
        <dbReference type="ARBA" id="ARBA00022989"/>
    </source>
</evidence>
<comment type="caution">
    <text evidence="14">The sequence shown here is derived from an EMBL/GenBank/DDBJ whole genome shotgun (WGS) entry which is preliminary data.</text>
</comment>
<evidence type="ECO:0000256" key="12">
    <source>
        <dbReference type="RuleBase" id="RU362047"/>
    </source>
</evidence>
<keyword evidence="13" id="KW-0732">Signal</keyword>
<keyword evidence="6" id="KW-0812">Transmembrane</keyword>
<dbReference type="GO" id="GO:0006465">
    <property type="term" value="P:signal peptide processing"/>
    <property type="evidence" value="ECO:0007669"/>
    <property type="project" value="UniProtKB-UniRule"/>
</dbReference>
<comment type="subunit">
    <text evidence="12">Component of the signal peptidase complex.</text>
</comment>
<dbReference type="CDD" id="cd06462">
    <property type="entry name" value="Peptidase_S24_S26"/>
    <property type="match status" value="1"/>
</dbReference>
<gene>
    <name evidence="14" type="ORF">CkaCkLH20_09646</name>
</gene>
<dbReference type="PANTHER" id="PTHR10806:SF6">
    <property type="entry name" value="SIGNAL PEPTIDASE COMPLEX CATALYTIC SUBUNIT SEC11"/>
    <property type="match status" value="1"/>
</dbReference>
<feature type="signal peptide" evidence="13">
    <location>
        <begin position="1"/>
        <end position="28"/>
    </location>
</feature>
<comment type="subcellular location">
    <subcellularLocation>
        <location evidence="2">Endoplasmic reticulum membrane</location>
        <topology evidence="2">Single-pass type II membrane protein</topology>
    </subcellularLocation>
</comment>
<name>A0A9P6HWJ3_9PEZI</name>
<organism evidence="14 15">
    <name type="scientific">Colletotrichum karsti</name>
    <dbReference type="NCBI Taxonomy" id="1095194"/>
    <lineage>
        <taxon>Eukaryota</taxon>
        <taxon>Fungi</taxon>
        <taxon>Dikarya</taxon>
        <taxon>Ascomycota</taxon>
        <taxon>Pezizomycotina</taxon>
        <taxon>Sordariomycetes</taxon>
        <taxon>Hypocreomycetidae</taxon>
        <taxon>Glomerellales</taxon>
        <taxon>Glomerellaceae</taxon>
        <taxon>Colletotrichum</taxon>
        <taxon>Colletotrichum boninense species complex</taxon>
    </lineage>
</organism>
<reference evidence="14" key="2">
    <citation type="submission" date="2020-11" db="EMBL/GenBank/DDBJ databases">
        <title>Whole genome sequencing of Colletotrichum sp.</title>
        <authorList>
            <person name="Li H."/>
        </authorList>
    </citation>
    <scope>NUCLEOTIDE SEQUENCE</scope>
    <source>
        <strain evidence="14">CkLH20</strain>
    </source>
</reference>
<dbReference type="InterPro" id="IPR001733">
    <property type="entry name" value="Peptidase_S26B"/>
</dbReference>
<evidence type="ECO:0000256" key="7">
    <source>
        <dbReference type="ARBA" id="ARBA00022824"/>
    </source>
</evidence>
<dbReference type="SUPFAM" id="SSF51306">
    <property type="entry name" value="LexA/Signal peptidase"/>
    <property type="match status" value="1"/>
</dbReference>
<accession>A0A9P6HWJ3</accession>
<dbReference type="Proteomes" id="UP000781932">
    <property type="component" value="Unassembled WGS sequence"/>
</dbReference>
<evidence type="ECO:0000313" key="14">
    <source>
        <dbReference type="EMBL" id="KAF9872783.1"/>
    </source>
</evidence>
<keyword evidence="10" id="KW-0472">Membrane</keyword>
<evidence type="ECO:0000256" key="5">
    <source>
        <dbReference type="ARBA" id="ARBA00019685"/>
    </source>
</evidence>
<comment type="catalytic activity">
    <reaction evidence="1 12">
        <text>Cleavage of hydrophobic, N-terminal signal or leader sequences from secreted and periplasmic proteins.</text>
        <dbReference type="EC" id="3.4.21.89"/>
    </reaction>
</comment>
<dbReference type="EMBL" id="JAATWM020000035">
    <property type="protein sequence ID" value="KAF9872783.1"/>
    <property type="molecule type" value="Genomic_DNA"/>
</dbReference>
<reference evidence="14" key="1">
    <citation type="submission" date="2020-03" db="EMBL/GenBank/DDBJ databases">
        <authorList>
            <person name="He L."/>
        </authorList>
    </citation>
    <scope>NUCLEOTIDE SEQUENCE</scope>
    <source>
        <strain evidence="14">CkLH20</strain>
    </source>
</reference>
<dbReference type="InterPro" id="IPR036286">
    <property type="entry name" value="LexA/Signal_pep-like_sf"/>
</dbReference>
<protein>
    <recommendedName>
        <fullName evidence="5 12">Signal peptidase complex catalytic subunit SEC11</fullName>
        <ecNumber evidence="4 12">3.4.21.89</ecNumber>
    </recommendedName>
</protein>
<keyword evidence="9" id="KW-1133">Transmembrane helix</keyword>
<keyword evidence="12" id="KW-0378">Hydrolase</keyword>
<dbReference type="NCBIfam" id="TIGR02228">
    <property type="entry name" value="sigpep_I_arch"/>
    <property type="match status" value="1"/>
</dbReference>
<sequence>MRTELASLLPLARLLGATFMSWKLLSLACNCPYPAMVVLSESMSPAFQRGDIIFLSNWEDQVEVGDIPVVWFTGNLLPMVHRAVATLYDDGGKQLILTKGDNNDETDEIMYPPGRTHVFREEIIGLVRGFVPYLGCITIAVREVPWLKPVLAVGLFMLSAFSAIA</sequence>
<evidence type="ECO:0000256" key="11">
    <source>
        <dbReference type="ARBA" id="ARBA00045533"/>
    </source>
</evidence>
<dbReference type="GO" id="GO:0005787">
    <property type="term" value="C:signal peptidase complex"/>
    <property type="evidence" value="ECO:0007669"/>
    <property type="project" value="TreeGrafter"/>
</dbReference>
<evidence type="ECO:0000256" key="1">
    <source>
        <dbReference type="ARBA" id="ARBA00000677"/>
    </source>
</evidence>
<keyword evidence="15" id="KW-1185">Reference proteome</keyword>
<evidence type="ECO:0000256" key="13">
    <source>
        <dbReference type="SAM" id="SignalP"/>
    </source>
</evidence>
<evidence type="ECO:0000256" key="10">
    <source>
        <dbReference type="ARBA" id="ARBA00023136"/>
    </source>
</evidence>
<keyword evidence="7 12" id="KW-0256">Endoplasmic reticulum</keyword>
<evidence type="ECO:0000256" key="3">
    <source>
        <dbReference type="ARBA" id="ARBA00011035"/>
    </source>
</evidence>
<proteinExistence type="inferred from homology"/>
<comment type="function">
    <text evidence="11">Catalytic component of the signal peptidase complex (SPC) which catalyzes the cleavage of N-terminal signal sequences from nascent proteins as they are translocated into the lumen of the endoplasmic reticulum. Specifically cleaves N-terminal signal peptides that contain a hydrophobic alpha-helix (h-region) shorter than 18-20 amino acids.</text>
</comment>
<keyword evidence="8" id="KW-0735">Signal-anchor</keyword>
<evidence type="ECO:0000256" key="8">
    <source>
        <dbReference type="ARBA" id="ARBA00022968"/>
    </source>
</evidence>
<dbReference type="GO" id="GO:0009003">
    <property type="term" value="F:signal peptidase activity"/>
    <property type="evidence" value="ECO:0007669"/>
    <property type="project" value="UniProtKB-EC"/>
</dbReference>